<name>A0A7T8H0Q1_CALRO</name>
<reference evidence="3" key="1">
    <citation type="submission" date="2021-01" db="EMBL/GenBank/DDBJ databases">
        <title>Caligus Genome Assembly.</title>
        <authorList>
            <person name="Gallardo-Escarate C."/>
        </authorList>
    </citation>
    <scope>NUCLEOTIDE SEQUENCE [LARGE SCALE GENOMIC DNA]</scope>
</reference>
<organism evidence="2 3">
    <name type="scientific">Caligus rogercresseyi</name>
    <name type="common">Sea louse</name>
    <dbReference type="NCBI Taxonomy" id="217165"/>
    <lineage>
        <taxon>Eukaryota</taxon>
        <taxon>Metazoa</taxon>
        <taxon>Ecdysozoa</taxon>
        <taxon>Arthropoda</taxon>
        <taxon>Crustacea</taxon>
        <taxon>Multicrustacea</taxon>
        <taxon>Hexanauplia</taxon>
        <taxon>Copepoda</taxon>
        <taxon>Siphonostomatoida</taxon>
        <taxon>Caligidae</taxon>
        <taxon>Caligus</taxon>
    </lineage>
</organism>
<sequence>LLFDKIREQIWLVIFQTKKVNKNGLIDSEKMPLERDVRIRVHALLESGETPTEIYRQLGISRPTVYKVKATGIERKVGSGAKKSLDGEEVKQILMAIVVANGGYIE</sequence>
<keyword evidence="3" id="KW-1185">Reference proteome</keyword>
<evidence type="ECO:0000256" key="1">
    <source>
        <dbReference type="ARBA" id="ARBA00004123"/>
    </source>
</evidence>
<dbReference type="SUPFAM" id="SSF46689">
    <property type="entry name" value="Homeodomain-like"/>
    <property type="match status" value="1"/>
</dbReference>
<evidence type="ECO:0000313" key="2">
    <source>
        <dbReference type="EMBL" id="QQP41342.1"/>
    </source>
</evidence>
<proteinExistence type="predicted"/>
<dbReference type="EMBL" id="CP045899">
    <property type="protein sequence ID" value="QQP41342.1"/>
    <property type="molecule type" value="Genomic_DNA"/>
</dbReference>
<dbReference type="GO" id="GO:0003677">
    <property type="term" value="F:DNA binding"/>
    <property type="evidence" value="ECO:0007669"/>
    <property type="project" value="InterPro"/>
</dbReference>
<accession>A0A7T8H0Q1</accession>
<dbReference type="GO" id="GO:0000150">
    <property type="term" value="F:DNA strand exchange activity"/>
    <property type="evidence" value="ECO:0007669"/>
    <property type="project" value="InterPro"/>
</dbReference>
<gene>
    <name evidence="2" type="ORF">FKW44_015680</name>
</gene>
<dbReference type="Gene3D" id="1.10.10.60">
    <property type="entry name" value="Homeodomain-like"/>
    <property type="match status" value="1"/>
</dbReference>
<dbReference type="GO" id="GO:0005634">
    <property type="term" value="C:nucleus"/>
    <property type="evidence" value="ECO:0007669"/>
    <property type="project" value="UniProtKB-SubCell"/>
</dbReference>
<comment type="subcellular location">
    <subcellularLocation>
        <location evidence="1">Nucleus</location>
    </subcellularLocation>
</comment>
<dbReference type="Pfam" id="PF13384">
    <property type="entry name" value="HTH_23"/>
    <property type="match status" value="1"/>
</dbReference>
<dbReference type="InterPro" id="IPR009057">
    <property type="entry name" value="Homeodomain-like_sf"/>
</dbReference>
<feature type="non-terminal residue" evidence="2">
    <location>
        <position position="1"/>
    </location>
</feature>
<evidence type="ECO:0000313" key="3">
    <source>
        <dbReference type="Proteomes" id="UP000595437"/>
    </source>
</evidence>
<protein>
    <recommendedName>
        <fullName evidence="4">Resolvase HTH domain-containing protein</fullName>
    </recommendedName>
</protein>
<evidence type="ECO:0008006" key="4">
    <source>
        <dbReference type="Google" id="ProtNLM"/>
    </source>
</evidence>
<dbReference type="AlphaFoldDB" id="A0A7T8H0Q1"/>
<dbReference type="Proteomes" id="UP000595437">
    <property type="component" value="Chromosome 10"/>
</dbReference>